<dbReference type="SUPFAM" id="SSF56112">
    <property type="entry name" value="Protein kinase-like (PK-like)"/>
    <property type="match status" value="1"/>
</dbReference>
<dbReference type="Proteomes" id="UP000236654">
    <property type="component" value="Unassembled WGS sequence"/>
</dbReference>
<dbReference type="EMBL" id="PJNI01000001">
    <property type="protein sequence ID" value="PKR82179.1"/>
    <property type="molecule type" value="Genomic_DNA"/>
</dbReference>
<dbReference type="OrthoDB" id="5291879at2"/>
<protein>
    <recommendedName>
        <fullName evidence="5">Fructosamine kinase</fullName>
    </recommendedName>
</protein>
<dbReference type="Gene3D" id="3.90.1200.10">
    <property type="match status" value="1"/>
</dbReference>
<dbReference type="Gene3D" id="3.30.200.20">
    <property type="entry name" value="Phosphorylase Kinase, domain 1"/>
    <property type="match status" value="1"/>
</dbReference>
<reference evidence="3 4" key="1">
    <citation type="submission" date="2017-12" db="EMBL/GenBank/DDBJ databases">
        <title>The draft genome sequence of Brumimicrobium saltpan LHR20.</title>
        <authorList>
            <person name="Do Z.-J."/>
            <person name="Luo H.-R."/>
        </authorList>
    </citation>
    <scope>NUCLEOTIDE SEQUENCE [LARGE SCALE GENOMIC DNA]</scope>
    <source>
        <strain evidence="3 4">LHR20</strain>
    </source>
</reference>
<sequence length="286" mass="33467">MNINWDQIQQGGNFDERPEFLRQLHGGDINDVYLIKADQALWVVKQNVKHQYPKMLEKEFHAMEFLNKKSPLTTPLMHSHFSDEKYQYLLMEYIEEGRTTHDAQERLGIQLAQQHKISNSCYGWTEDNYIGSLKQINTQKSTWSDFYAEERILYLSKKAFDLKLLIQSDIKKLENFCSKLNEIIPVEKPALLHGDLWGGNYFISIKNDPVIYDPAIYFGHREMDIAMTKLFGGFSSAFYEGYQATFPLSHNWKDRMAFLQLYPNLVHLILFGTGYKPAIDSVIKQF</sequence>
<name>A0A2I0R6J5_9FLAO</name>
<dbReference type="PIRSF" id="PIRSF006221">
    <property type="entry name" value="Ketosamine-3-kinase"/>
    <property type="match status" value="1"/>
</dbReference>
<proteinExistence type="inferred from homology"/>
<keyword evidence="2" id="KW-0808">Transferase</keyword>
<comment type="similarity">
    <text evidence="1 2">Belongs to the fructosamine kinase family.</text>
</comment>
<accession>A0A2I0R6J5</accession>
<keyword evidence="2" id="KW-0418">Kinase</keyword>
<dbReference type="GO" id="GO:0016301">
    <property type="term" value="F:kinase activity"/>
    <property type="evidence" value="ECO:0007669"/>
    <property type="project" value="UniProtKB-UniRule"/>
</dbReference>
<dbReference type="InterPro" id="IPR011009">
    <property type="entry name" value="Kinase-like_dom_sf"/>
</dbReference>
<evidence type="ECO:0000313" key="4">
    <source>
        <dbReference type="Proteomes" id="UP000236654"/>
    </source>
</evidence>
<gene>
    <name evidence="3" type="ORF">CW751_02270</name>
</gene>
<keyword evidence="4" id="KW-1185">Reference proteome</keyword>
<dbReference type="PANTHER" id="PTHR12149:SF8">
    <property type="entry name" value="PROTEIN-RIBULOSAMINE 3-KINASE"/>
    <property type="match status" value="1"/>
</dbReference>
<dbReference type="AlphaFoldDB" id="A0A2I0R6J5"/>
<organism evidence="3 4">
    <name type="scientific">Brumimicrobium salinarum</name>
    <dbReference type="NCBI Taxonomy" id="2058658"/>
    <lineage>
        <taxon>Bacteria</taxon>
        <taxon>Pseudomonadati</taxon>
        <taxon>Bacteroidota</taxon>
        <taxon>Flavobacteriia</taxon>
        <taxon>Flavobacteriales</taxon>
        <taxon>Crocinitomicaceae</taxon>
        <taxon>Brumimicrobium</taxon>
    </lineage>
</organism>
<comment type="caution">
    <text evidence="3">The sequence shown here is derived from an EMBL/GenBank/DDBJ whole genome shotgun (WGS) entry which is preliminary data.</text>
</comment>
<dbReference type="Pfam" id="PF03881">
    <property type="entry name" value="Fructosamin_kin"/>
    <property type="match status" value="1"/>
</dbReference>
<evidence type="ECO:0000313" key="3">
    <source>
        <dbReference type="EMBL" id="PKR82179.1"/>
    </source>
</evidence>
<dbReference type="PANTHER" id="PTHR12149">
    <property type="entry name" value="FRUCTOSAMINE 3 KINASE-RELATED PROTEIN"/>
    <property type="match status" value="1"/>
</dbReference>
<dbReference type="InterPro" id="IPR016477">
    <property type="entry name" value="Fructo-/Ketosamine-3-kinase"/>
</dbReference>
<evidence type="ECO:0000256" key="2">
    <source>
        <dbReference type="PIRNR" id="PIRNR006221"/>
    </source>
</evidence>
<evidence type="ECO:0000256" key="1">
    <source>
        <dbReference type="ARBA" id="ARBA00009460"/>
    </source>
</evidence>
<dbReference type="RefSeq" id="WP_101333324.1">
    <property type="nucleotide sequence ID" value="NZ_PJNI01000001.1"/>
</dbReference>
<evidence type="ECO:0008006" key="5">
    <source>
        <dbReference type="Google" id="ProtNLM"/>
    </source>
</evidence>